<gene>
    <name evidence="1" type="ORF">POL68_05635</name>
</gene>
<evidence type="ECO:0000313" key="2">
    <source>
        <dbReference type="Proteomes" id="UP001221838"/>
    </source>
</evidence>
<dbReference type="Proteomes" id="UP001221838">
    <property type="component" value="Unassembled WGS sequence"/>
</dbReference>
<organism evidence="1 2">
    <name type="scientific">Stigmatella ashevillensis</name>
    <dbReference type="NCBI Taxonomy" id="2995309"/>
    <lineage>
        <taxon>Bacteria</taxon>
        <taxon>Pseudomonadati</taxon>
        <taxon>Myxococcota</taxon>
        <taxon>Myxococcia</taxon>
        <taxon>Myxococcales</taxon>
        <taxon>Cystobacterineae</taxon>
        <taxon>Archangiaceae</taxon>
        <taxon>Stigmatella</taxon>
    </lineage>
</organism>
<sequence length="203" mass="21770">MSATKIMVIRHAEKPGTYAGQDYAGVNPAGSSDPSSLVTLGWARAGALTTLFAPSRGELQAPSLACPGFLFAANPGSSPTHQEDDQPSRRPYETLSVLSRKLNVSISADHLKTDYKKMVSHALKASGVVLICWQHEDIPAIGQEILRQTLTQGIQLPGKWPGARYDLVWVFDRPLGSGPVTAFTQVPQLLLDGDSPAVIPVDQ</sequence>
<evidence type="ECO:0008006" key="3">
    <source>
        <dbReference type="Google" id="ProtNLM"/>
    </source>
</evidence>
<keyword evidence="2" id="KW-1185">Reference proteome</keyword>
<accession>A0ABT5D303</accession>
<dbReference type="EMBL" id="JAQNDM010000002">
    <property type="protein sequence ID" value="MDC0707946.1"/>
    <property type="molecule type" value="Genomic_DNA"/>
</dbReference>
<protein>
    <recommendedName>
        <fullName evidence="3">Histidine phosphatase family protein</fullName>
    </recommendedName>
</protein>
<proteinExistence type="predicted"/>
<evidence type="ECO:0000313" key="1">
    <source>
        <dbReference type="EMBL" id="MDC0707946.1"/>
    </source>
</evidence>
<dbReference type="RefSeq" id="WP_272135298.1">
    <property type="nucleotide sequence ID" value="NZ_JAQNDM010000002.1"/>
</dbReference>
<comment type="caution">
    <text evidence="1">The sequence shown here is derived from an EMBL/GenBank/DDBJ whole genome shotgun (WGS) entry which is preliminary data.</text>
</comment>
<reference evidence="1 2" key="1">
    <citation type="submission" date="2022-11" db="EMBL/GenBank/DDBJ databases">
        <title>Minimal conservation of predation-associated metabolite biosynthetic gene clusters underscores biosynthetic potential of Myxococcota including descriptions for ten novel species: Archangium lansinium sp. nov., Myxococcus landrumus sp. nov., Nannocystis bai.</title>
        <authorList>
            <person name="Ahearne A."/>
            <person name="Stevens C."/>
            <person name="Dowd S."/>
        </authorList>
    </citation>
    <scope>NUCLEOTIDE SEQUENCE [LARGE SCALE GENOMIC DNA]</scope>
    <source>
        <strain evidence="1 2">NCWAL01</strain>
    </source>
</reference>
<name>A0ABT5D303_9BACT</name>